<evidence type="ECO:0000256" key="3">
    <source>
        <dbReference type="ARBA" id="ARBA00022801"/>
    </source>
</evidence>
<comment type="similarity">
    <text evidence="1">Belongs to the arginase family. Agmatinase subfamily.</text>
</comment>
<dbReference type="InterPro" id="IPR005925">
    <property type="entry name" value="Agmatinase-rel"/>
</dbReference>
<dbReference type="InterPro" id="IPR023696">
    <property type="entry name" value="Ureohydrolase_dom_sf"/>
</dbReference>
<dbReference type="PANTHER" id="PTHR11358:SF26">
    <property type="entry name" value="GUANIDINO ACID HYDROLASE, MITOCHONDRIAL"/>
    <property type="match status" value="1"/>
</dbReference>
<dbReference type="GO" id="GO:0008783">
    <property type="term" value="F:agmatinase activity"/>
    <property type="evidence" value="ECO:0007669"/>
    <property type="project" value="UniProtKB-EC"/>
</dbReference>
<keyword evidence="2" id="KW-0479">Metal-binding</keyword>
<dbReference type="GO" id="GO:0033389">
    <property type="term" value="P:putrescine biosynthetic process from arginine, via agmatine"/>
    <property type="evidence" value="ECO:0007669"/>
    <property type="project" value="TreeGrafter"/>
</dbReference>
<accession>A0AAU7JY03</accession>
<feature type="region of interest" description="Disordered" evidence="5">
    <location>
        <begin position="335"/>
        <end position="355"/>
    </location>
</feature>
<dbReference type="PRINTS" id="PR00116">
    <property type="entry name" value="ARGINASE"/>
</dbReference>
<proteinExistence type="inferred from homology"/>
<keyword evidence="3 4" id="KW-0378">Hydrolase</keyword>
<dbReference type="PANTHER" id="PTHR11358">
    <property type="entry name" value="ARGINASE/AGMATINASE"/>
    <property type="match status" value="1"/>
</dbReference>
<dbReference type="AlphaFoldDB" id="A0AAU7JY03"/>
<dbReference type="SUPFAM" id="SSF52768">
    <property type="entry name" value="Arginase/deacetylase"/>
    <property type="match status" value="1"/>
</dbReference>
<organism evidence="6">
    <name type="scientific">Pedococcus sp. KACC 23699</name>
    <dbReference type="NCBI Taxonomy" id="3149228"/>
    <lineage>
        <taxon>Bacteria</taxon>
        <taxon>Bacillati</taxon>
        <taxon>Actinomycetota</taxon>
        <taxon>Actinomycetes</taxon>
        <taxon>Micrococcales</taxon>
        <taxon>Intrasporangiaceae</taxon>
        <taxon>Pedococcus</taxon>
    </lineage>
</organism>
<dbReference type="PROSITE" id="PS01053">
    <property type="entry name" value="ARGINASE_1"/>
    <property type="match status" value="1"/>
</dbReference>
<sequence length="355" mass="37665">MADHTTAAVDPALPRVDRSLPRITDGGRVGQVDATVVPRFAGPATFARLPRIDEVSDVDVAVMGVPFDAGVSYRPGARFGPAHIRESSRLLRPYNPAQDVSPFAAQQVVDAGDLGVNPFSIEEAVETIEAGARSVLERARRVLTLGGDHTITLPLLRAHAAAHGPIAVVHFDAHLDTWDTYFGAKYTHGTPFRRASEEGLLDKEACLHVGSRGPLYSAKDLDDDATLGFAIVPSVEMDDLGARGVIERIRDRVGDRPVYASIDIDVLDPGFAPGTGTPETGGLTGRELLAILRSLCTLNLVGADVVEVAPAYDHAEITGIAASHVAYELLSAMAPRPDAAPGPDQTARPDSEVVR</sequence>
<gene>
    <name evidence="6" type="primary">speB</name>
    <name evidence="6" type="ORF">ABEG17_07785</name>
</gene>
<protein>
    <submittedName>
        <fullName evidence="6">Agmatinase</fullName>
        <ecNumber evidence="6">3.5.3.11</ecNumber>
    </submittedName>
</protein>
<dbReference type="Pfam" id="PF00491">
    <property type="entry name" value="Arginase"/>
    <property type="match status" value="1"/>
</dbReference>
<dbReference type="EMBL" id="CP157483">
    <property type="protein sequence ID" value="XBO45225.1"/>
    <property type="molecule type" value="Genomic_DNA"/>
</dbReference>
<evidence type="ECO:0000256" key="5">
    <source>
        <dbReference type="SAM" id="MobiDB-lite"/>
    </source>
</evidence>
<evidence type="ECO:0000313" key="6">
    <source>
        <dbReference type="EMBL" id="XBO45225.1"/>
    </source>
</evidence>
<reference evidence="6" key="1">
    <citation type="submission" date="2024-05" db="EMBL/GenBank/DDBJ databases">
        <authorList>
            <person name="Kim S."/>
            <person name="Heo J."/>
            <person name="Choi H."/>
            <person name="Choi Y."/>
            <person name="Kwon S.-W."/>
            <person name="Kim Y."/>
        </authorList>
    </citation>
    <scope>NUCLEOTIDE SEQUENCE</scope>
    <source>
        <strain evidence="6">KACC 23699</strain>
    </source>
</reference>
<dbReference type="InterPro" id="IPR020855">
    <property type="entry name" value="Ureohydrolase_Mn_BS"/>
</dbReference>
<evidence type="ECO:0000256" key="1">
    <source>
        <dbReference type="ARBA" id="ARBA00009227"/>
    </source>
</evidence>
<dbReference type="NCBIfam" id="NF002564">
    <property type="entry name" value="PRK02190.1"/>
    <property type="match status" value="1"/>
</dbReference>
<dbReference type="GO" id="GO:0046872">
    <property type="term" value="F:metal ion binding"/>
    <property type="evidence" value="ECO:0007669"/>
    <property type="project" value="UniProtKB-KW"/>
</dbReference>
<dbReference type="EC" id="3.5.3.11" evidence="6"/>
<dbReference type="NCBIfam" id="TIGR01230">
    <property type="entry name" value="agmatinase"/>
    <property type="match status" value="1"/>
</dbReference>
<evidence type="ECO:0000256" key="2">
    <source>
        <dbReference type="ARBA" id="ARBA00022723"/>
    </source>
</evidence>
<evidence type="ECO:0000256" key="4">
    <source>
        <dbReference type="RuleBase" id="RU003684"/>
    </source>
</evidence>
<dbReference type="Gene3D" id="3.40.800.10">
    <property type="entry name" value="Ureohydrolase domain"/>
    <property type="match status" value="1"/>
</dbReference>
<name>A0AAU7JY03_9MICO</name>
<dbReference type="InterPro" id="IPR006035">
    <property type="entry name" value="Ureohydrolase"/>
</dbReference>
<dbReference type="RefSeq" id="WP_406832717.1">
    <property type="nucleotide sequence ID" value="NZ_CP157483.1"/>
</dbReference>
<dbReference type="PROSITE" id="PS51409">
    <property type="entry name" value="ARGINASE_2"/>
    <property type="match status" value="1"/>
</dbReference>
<dbReference type="CDD" id="cd11592">
    <property type="entry name" value="Agmatinase_PAH"/>
    <property type="match status" value="1"/>
</dbReference>